<organism evidence="2 3">
    <name type="scientific">Streptomyces nymphaeiformis</name>
    <dbReference type="NCBI Taxonomy" id="2663842"/>
    <lineage>
        <taxon>Bacteria</taxon>
        <taxon>Bacillati</taxon>
        <taxon>Actinomycetota</taxon>
        <taxon>Actinomycetes</taxon>
        <taxon>Kitasatosporales</taxon>
        <taxon>Streptomycetaceae</taxon>
        <taxon>Streptomyces</taxon>
    </lineage>
</organism>
<evidence type="ECO:0000256" key="1">
    <source>
        <dbReference type="SAM" id="MobiDB-lite"/>
    </source>
</evidence>
<comment type="caution">
    <text evidence="2">The sequence shown here is derived from an EMBL/GenBank/DDBJ whole genome shotgun (WGS) entry which is preliminary data.</text>
</comment>
<gene>
    <name evidence="2" type="ORF">GGE06_005815</name>
</gene>
<keyword evidence="3" id="KW-1185">Reference proteome</keyword>
<evidence type="ECO:0000313" key="2">
    <source>
        <dbReference type="EMBL" id="MBB4984865.1"/>
    </source>
</evidence>
<accession>A0A7W7U4F8</accession>
<dbReference type="Proteomes" id="UP000582643">
    <property type="component" value="Unassembled WGS sequence"/>
</dbReference>
<dbReference type="AlphaFoldDB" id="A0A7W7U4F8"/>
<feature type="region of interest" description="Disordered" evidence="1">
    <location>
        <begin position="70"/>
        <end position="107"/>
    </location>
</feature>
<reference evidence="2 3" key="1">
    <citation type="submission" date="2020-08" db="EMBL/GenBank/DDBJ databases">
        <title>Genomic Encyclopedia of Type Strains, Phase III (KMG-III): the genomes of soil and plant-associated and newly described type strains.</title>
        <authorList>
            <person name="Whitman W."/>
        </authorList>
    </citation>
    <scope>NUCLEOTIDE SEQUENCE [LARGE SCALE GENOMIC DNA]</scope>
    <source>
        <strain evidence="2 3">SFB5A</strain>
    </source>
</reference>
<evidence type="ECO:0000313" key="3">
    <source>
        <dbReference type="Proteomes" id="UP000582643"/>
    </source>
</evidence>
<dbReference type="RefSeq" id="WP_184932155.1">
    <property type="nucleotide sequence ID" value="NZ_JACHJY010000009.1"/>
</dbReference>
<name>A0A7W7U4F8_9ACTN</name>
<proteinExistence type="predicted"/>
<sequence>MLTACVPLLGERVFGGAGRGAVLLSCAAVSAFVANALLARFPLALSPDALVRVGAPVRAAAPALALNRRQPQDHRLRARRRGRRSAGGLVAPGRPDGDRRPRGGSRYARASPRLMTSRWIWFVPSKICMIFASRM</sequence>
<dbReference type="EMBL" id="JACHJY010000009">
    <property type="protein sequence ID" value="MBB4984865.1"/>
    <property type="molecule type" value="Genomic_DNA"/>
</dbReference>
<protein>
    <submittedName>
        <fullName evidence="2">Uncharacterized protein</fullName>
    </submittedName>
</protein>